<evidence type="ECO:0000256" key="13">
    <source>
        <dbReference type="RuleBase" id="RU000679"/>
    </source>
</evidence>
<dbReference type="PRINTS" id="PR01078">
    <property type="entry name" value="AMINACHANNEL"/>
</dbReference>
<evidence type="ECO:0000256" key="14">
    <source>
        <dbReference type="SAM" id="MobiDB-lite"/>
    </source>
</evidence>
<evidence type="ECO:0000256" key="6">
    <source>
        <dbReference type="ARBA" id="ARBA00022989"/>
    </source>
</evidence>
<gene>
    <name evidence="16" type="primary">asic4</name>
    <name evidence="16" type="ORF">T05_8367</name>
</gene>
<dbReference type="PANTHER" id="PTHR11690">
    <property type="entry name" value="AMILORIDE-SENSITIVE SODIUM CHANNEL-RELATED"/>
    <property type="match status" value="1"/>
</dbReference>
<dbReference type="AlphaFoldDB" id="A0A0V0U0M7"/>
<organism evidence="16 17">
    <name type="scientific">Trichinella murrelli</name>
    <dbReference type="NCBI Taxonomy" id="144512"/>
    <lineage>
        <taxon>Eukaryota</taxon>
        <taxon>Metazoa</taxon>
        <taxon>Ecdysozoa</taxon>
        <taxon>Nematoda</taxon>
        <taxon>Enoplea</taxon>
        <taxon>Dorylaimia</taxon>
        <taxon>Trichinellida</taxon>
        <taxon>Trichinellidae</taxon>
        <taxon>Trichinella</taxon>
    </lineage>
</organism>
<dbReference type="GO" id="GO:0015280">
    <property type="term" value="F:ligand-gated sodium channel activity"/>
    <property type="evidence" value="ECO:0007669"/>
    <property type="project" value="TreeGrafter"/>
</dbReference>
<keyword evidence="17" id="KW-1185">Reference proteome</keyword>
<evidence type="ECO:0000313" key="17">
    <source>
        <dbReference type="Proteomes" id="UP000055048"/>
    </source>
</evidence>
<dbReference type="Proteomes" id="UP000055048">
    <property type="component" value="Unassembled WGS sequence"/>
</dbReference>
<evidence type="ECO:0000256" key="15">
    <source>
        <dbReference type="SAM" id="Phobius"/>
    </source>
</evidence>
<dbReference type="InterPro" id="IPR001873">
    <property type="entry name" value="ENaC"/>
</dbReference>
<comment type="subcellular location">
    <subcellularLocation>
        <location evidence="1">Membrane</location>
        <topology evidence="1">Multi-pass membrane protein</topology>
    </subcellularLocation>
</comment>
<dbReference type="GO" id="GO:0005886">
    <property type="term" value="C:plasma membrane"/>
    <property type="evidence" value="ECO:0007669"/>
    <property type="project" value="TreeGrafter"/>
</dbReference>
<dbReference type="Pfam" id="PF00858">
    <property type="entry name" value="ASC"/>
    <property type="match status" value="1"/>
</dbReference>
<keyword evidence="11 13" id="KW-0739">Sodium transport</keyword>
<feature type="non-terminal residue" evidence="16">
    <location>
        <position position="767"/>
    </location>
</feature>
<evidence type="ECO:0000256" key="1">
    <source>
        <dbReference type="ARBA" id="ARBA00004141"/>
    </source>
</evidence>
<evidence type="ECO:0000256" key="3">
    <source>
        <dbReference type="ARBA" id="ARBA00022448"/>
    </source>
</evidence>
<comment type="caution">
    <text evidence="16">The sequence shown here is derived from an EMBL/GenBank/DDBJ whole genome shotgun (WGS) entry which is preliminary data.</text>
</comment>
<evidence type="ECO:0000256" key="4">
    <source>
        <dbReference type="ARBA" id="ARBA00022461"/>
    </source>
</evidence>
<evidence type="ECO:0000256" key="8">
    <source>
        <dbReference type="ARBA" id="ARBA00023065"/>
    </source>
</evidence>
<dbReference type="STRING" id="144512.A0A0V0U0M7"/>
<evidence type="ECO:0000313" key="16">
    <source>
        <dbReference type="EMBL" id="KRX44750.1"/>
    </source>
</evidence>
<reference evidence="16 17" key="1">
    <citation type="submission" date="2015-01" db="EMBL/GenBank/DDBJ databases">
        <title>Evolution of Trichinella species and genotypes.</title>
        <authorList>
            <person name="Korhonen P.K."/>
            <person name="Edoardo P."/>
            <person name="Giuseppe L.R."/>
            <person name="Gasser R.B."/>
        </authorList>
    </citation>
    <scope>NUCLEOTIDE SEQUENCE [LARGE SCALE GENOMIC DNA]</scope>
    <source>
        <strain evidence="16">ISS417</strain>
    </source>
</reference>
<dbReference type="Gene3D" id="1.10.287.770">
    <property type="entry name" value="YojJ-like"/>
    <property type="match status" value="1"/>
</dbReference>
<dbReference type="EMBL" id="JYDJ01000089">
    <property type="protein sequence ID" value="KRX44750.1"/>
    <property type="molecule type" value="Genomic_DNA"/>
</dbReference>
<keyword evidence="4 13" id="KW-0894">Sodium channel</keyword>
<keyword evidence="3 13" id="KW-0813">Transport</keyword>
<keyword evidence="6 15" id="KW-1133">Transmembrane helix</keyword>
<evidence type="ECO:0000256" key="10">
    <source>
        <dbReference type="ARBA" id="ARBA00023180"/>
    </source>
</evidence>
<feature type="region of interest" description="Disordered" evidence="14">
    <location>
        <begin position="734"/>
        <end position="767"/>
    </location>
</feature>
<evidence type="ECO:0000256" key="5">
    <source>
        <dbReference type="ARBA" id="ARBA00022692"/>
    </source>
</evidence>
<keyword evidence="12 13" id="KW-0407">Ion channel</keyword>
<dbReference type="PANTHER" id="PTHR11690:SF244">
    <property type="entry name" value="DEGENERIN LIKE"/>
    <property type="match status" value="1"/>
</dbReference>
<name>A0A0V0U0M7_9BILA</name>
<sequence>LSDPVVSFILFDTFGTLNAEADSFSLVKASSVLLVSADRFISHLANVSGFVLTFDDDDEIQFLKTTSVDSFWEIYIILKALTITQMYSSMKTKYEKSNSGFIHDRHIAAKLGHRPSRRTKRDQIENDEHFEKAVKFCQKLSFTYIRNGKWKWFVLMLCPRMLMIMRRNSSKKKVLKHSWIQFLETTSFEGLRNIHYSKEPCERILWTLLFISAAFTSVYFSVKTIASYMENPIATSFTTEWNSSMLLPNLAICHLGGPNVTKLKMMNISEELSDFIICNFLPANWRLRCLKNMHNSTEIELVNFLKFRNLTFDQILRQVSFTCEDLVTLSNQPHICQQSRIIAHPYTGTCISLRRFAQNVPGMDGGLIFKVNIPPKEHLYNGMRYHSGFAKAFAFEIGHPSWHSNLHTLASSINGVLQLGLSVVVYERLESRKGGCLTSDSVSSSASCYFLCNNKQTLAECGCLDAHFSETNFKNMTNICTPLQLFKCNEHLLSTRNVTIEQLINDCQKNCQPLCYETRFDRTVTFMGLSPKRKFQQPFAQCLKCKSKEQEQKLIIIMAYPNFIIEKIQEKTVLTLEMVIGGIGGQVGLWLGCSLMSFVHLLVYLLQFCFHIRKDVGHNLNRHFSQARSSFKSLRHFRTMYDGDVFTVKNAGIICDACGIVGVWPDLYRGGIIRNTGHSTDVPPWQPRNPFLCENEGTLTHMVLFQRLEDNTRYSLLGSSYPWRLFPDLLDDTDTERDEASQSGNRINDDDVGEADIHDRVRQIKNK</sequence>
<dbReference type="OrthoDB" id="5918269at2759"/>
<keyword evidence="8 13" id="KW-0406">Ion transport</keyword>
<feature type="non-terminal residue" evidence="16">
    <location>
        <position position="1"/>
    </location>
</feature>
<keyword evidence="5 13" id="KW-0812">Transmembrane</keyword>
<accession>A0A0V0U0M7</accession>
<evidence type="ECO:0000256" key="2">
    <source>
        <dbReference type="ARBA" id="ARBA00007193"/>
    </source>
</evidence>
<protein>
    <submittedName>
        <fullName evidence="16">Acid-sensing ion channel 4</fullName>
    </submittedName>
</protein>
<keyword evidence="10" id="KW-0325">Glycoprotein</keyword>
<keyword evidence="7" id="KW-0915">Sodium</keyword>
<evidence type="ECO:0000256" key="9">
    <source>
        <dbReference type="ARBA" id="ARBA00023136"/>
    </source>
</evidence>
<evidence type="ECO:0000256" key="7">
    <source>
        <dbReference type="ARBA" id="ARBA00023053"/>
    </source>
</evidence>
<keyword evidence="9 15" id="KW-0472">Membrane</keyword>
<feature type="transmembrane region" description="Helical" evidence="15">
    <location>
        <begin position="587"/>
        <end position="606"/>
    </location>
</feature>
<comment type="similarity">
    <text evidence="2 13">Belongs to the amiloride-sensitive sodium channel (TC 1.A.6) family.</text>
</comment>
<feature type="compositionally biased region" description="Basic and acidic residues" evidence="14">
    <location>
        <begin position="755"/>
        <end position="767"/>
    </location>
</feature>
<proteinExistence type="inferred from homology"/>
<evidence type="ECO:0000256" key="12">
    <source>
        <dbReference type="ARBA" id="ARBA00023303"/>
    </source>
</evidence>
<evidence type="ECO:0000256" key="11">
    <source>
        <dbReference type="ARBA" id="ARBA00023201"/>
    </source>
</evidence>